<dbReference type="GO" id="GO:0005829">
    <property type="term" value="C:cytosol"/>
    <property type="evidence" value="ECO:0007669"/>
    <property type="project" value="TreeGrafter"/>
</dbReference>
<accession>A0A4P9ZIE9</accession>
<sequence length="187" mass="20497">CVFCGSSFGKKKSYAEESYRLGGSTGIMGPVVRGGATNGGYVHGIIPEALVSHNHNGSTPIPDSNEYGKTILVKDMHTRKRMMGQEADAFVALPGGHGILEALMEVVTWHQLNIHSKPIILFSIDVFYNNILEFIQDSIDSEFVSKKNGEIITVVHTAEEVIEAIEGYVVPDGRLNLNWDTTYVTID</sequence>
<protein>
    <recommendedName>
        <fullName evidence="3">Lysine decarboxylase</fullName>
    </recommendedName>
</protein>
<proteinExistence type="predicted"/>
<dbReference type="SUPFAM" id="SSF102405">
    <property type="entry name" value="MCP/YpsA-like"/>
    <property type="match status" value="1"/>
</dbReference>
<gene>
    <name evidence="1" type="ORF">METBISCDRAFT_11489</name>
</gene>
<feature type="non-terminal residue" evidence="1">
    <location>
        <position position="1"/>
    </location>
</feature>
<dbReference type="InterPro" id="IPR031100">
    <property type="entry name" value="LOG_fam"/>
</dbReference>
<dbReference type="GO" id="GO:0016799">
    <property type="term" value="F:hydrolase activity, hydrolyzing N-glycosyl compounds"/>
    <property type="evidence" value="ECO:0007669"/>
    <property type="project" value="TreeGrafter"/>
</dbReference>
<name>A0A4P9ZIE9_9ASCO</name>
<reference evidence="2" key="1">
    <citation type="journal article" date="2018" name="Nat. Microbiol.">
        <title>Leveraging single-cell genomics to expand the fungal tree of life.</title>
        <authorList>
            <person name="Ahrendt S.R."/>
            <person name="Quandt C.A."/>
            <person name="Ciobanu D."/>
            <person name="Clum A."/>
            <person name="Salamov A."/>
            <person name="Andreopoulos B."/>
            <person name="Cheng J.F."/>
            <person name="Woyke T."/>
            <person name="Pelin A."/>
            <person name="Henrissat B."/>
            <person name="Reynolds N.K."/>
            <person name="Benny G.L."/>
            <person name="Smith M.E."/>
            <person name="James T.Y."/>
            <person name="Grigoriev I.V."/>
        </authorList>
    </citation>
    <scope>NUCLEOTIDE SEQUENCE [LARGE SCALE GENOMIC DNA]</scope>
    <source>
        <strain evidence="2">Baker2002</strain>
    </source>
</reference>
<evidence type="ECO:0000313" key="2">
    <source>
        <dbReference type="Proteomes" id="UP000268321"/>
    </source>
</evidence>
<dbReference type="GO" id="GO:0009691">
    <property type="term" value="P:cytokinin biosynthetic process"/>
    <property type="evidence" value="ECO:0007669"/>
    <property type="project" value="InterPro"/>
</dbReference>
<dbReference type="NCBIfam" id="TIGR00730">
    <property type="entry name" value="Rossman fold protein, TIGR00730 family"/>
    <property type="match status" value="1"/>
</dbReference>
<dbReference type="Gene3D" id="3.40.50.450">
    <property type="match status" value="1"/>
</dbReference>
<dbReference type="Proteomes" id="UP000268321">
    <property type="component" value="Unassembled WGS sequence"/>
</dbReference>
<dbReference type="PANTHER" id="PTHR31223:SF70">
    <property type="entry name" value="LOG FAMILY PROTEIN YJL055W"/>
    <property type="match status" value="1"/>
</dbReference>
<dbReference type="OrthoDB" id="414463at2759"/>
<dbReference type="InterPro" id="IPR005269">
    <property type="entry name" value="LOG"/>
</dbReference>
<dbReference type="AlphaFoldDB" id="A0A4P9ZIE9"/>
<dbReference type="Pfam" id="PF03641">
    <property type="entry name" value="Lysine_decarbox"/>
    <property type="match status" value="1"/>
</dbReference>
<organism evidence="1 2">
    <name type="scientific">Metschnikowia bicuspidata</name>
    <dbReference type="NCBI Taxonomy" id="27322"/>
    <lineage>
        <taxon>Eukaryota</taxon>
        <taxon>Fungi</taxon>
        <taxon>Dikarya</taxon>
        <taxon>Ascomycota</taxon>
        <taxon>Saccharomycotina</taxon>
        <taxon>Pichiomycetes</taxon>
        <taxon>Metschnikowiaceae</taxon>
        <taxon>Metschnikowia</taxon>
    </lineage>
</organism>
<evidence type="ECO:0000313" key="1">
    <source>
        <dbReference type="EMBL" id="RKP32815.1"/>
    </source>
</evidence>
<keyword evidence="2" id="KW-1185">Reference proteome</keyword>
<dbReference type="PANTHER" id="PTHR31223">
    <property type="entry name" value="LOG FAMILY PROTEIN YJL055W"/>
    <property type="match status" value="1"/>
</dbReference>
<dbReference type="EMBL" id="ML004429">
    <property type="protein sequence ID" value="RKP32815.1"/>
    <property type="molecule type" value="Genomic_DNA"/>
</dbReference>
<evidence type="ECO:0008006" key="3">
    <source>
        <dbReference type="Google" id="ProtNLM"/>
    </source>
</evidence>